<reference evidence="2" key="1">
    <citation type="journal article" date="2020" name="Nature">
        <title>Giant virus diversity and host interactions through global metagenomics.</title>
        <authorList>
            <person name="Schulz F."/>
            <person name="Roux S."/>
            <person name="Paez-Espino D."/>
            <person name="Jungbluth S."/>
            <person name="Walsh D.A."/>
            <person name="Denef V.J."/>
            <person name="McMahon K.D."/>
            <person name="Konstantinidis K.T."/>
            <person name="Eloe-Fadrosh E.A."/>
            <person name="Kyrpides N.C."/>
            <person name="Woyke T."/>
        </authorList>
    </citation>
    <scope>NUCLEOTIDE SEQUENCE</scope>
    <source>
        <strain evidence="2">GVMAG-M-3300025695-21</strain>
    </source>
</reference>
<protein>
    <submittedName>
        <fullName evidence="2">Uncharacterized protein</fullName>
    </submittedName>
</protein>
<evidence type="ECO:0000313" key="2">
    <source>
        <dbReference type="EMBL" id="QHT99124.1"/>
    </source>
</evidence>
<evidence type="ECO:0000256" key="1">
    <source>
        <dbReference type="SAM" id="Phobius"/>
    </source>
</evidence>
<feature type="transmembrane region" description="Helical" evidence="1">
    <location>
        <begin position="84"/>
        <end position="106"/>
    </location>
</feature>
<proteinExistence type="predicted"/>
<dbReference type="InterPro" id="IPR013320">
    <property type="entry name" value="ConA-like_dom_sf"/>
</dbReference>
<dbReference type="AlphaFoldDB" id="A0A6C0J0E1"/>
<sequence length="364" mass="40582">MSKEVKEASDNNSSIFDNIASSTSSVFDSVNNNIKDVSKDVGKIVNQSSEIISDKGVDATQSINESVTVVQDNINKYFGNSTTVLYGIITLLILATIVGFMLYYFLSENVINQNKIVIEGTQTPVLCNNLTEFKITKVLDNSNGKRSTIGFWIYIDDINKFAGKYRHILHIGAKANSIKDASPYIILDKVSNKMYLRFSPEKVDNYSNTTKLNDETDANNLIYDGNNVTGIEIDYIPIQRWVHVVVSVNDVYGGTITIYIDGELSKVIDQDYYKKNHPGKVLNVADLNLISSGSLWTGGNINEKDNGLTGFSGLLSKITLFNHDINKNDVYREYKNGPFNGMMSQLGLDSYGLRNPVYKINSYN</sequence>
<dbReference type="Gene3D" id="2.60.120.200">
    <property type="match status" value="1"/>
</dbReference>
<dbReference type="EMBL" id="MN740303">
    <property type="protein sequence ID" value="QHT99124.1"/>
    <property type="molecule type" value="Genomic_DNA"/>
</dbReference>
<keyword evidence="1" id="KW-1133">Transmembrane helix</keyword>
<keyword evidence="1" id="KW-0472">Membrane</keyword>
<dbReference type="SUPFAM" id="SSF49899">
    <property type="entry name" value="Concanavalin A-like lectins/glucanases"/>
    <property type="match status" value="1"/>
</dbReference>
<keyword evidence="1" id="KW-0812">Transmembrane</keyword>
<name>A0A6C0J0E1_9ZZZZ</name>
<accession>A0A6C0J0E1</accession>
<organism evidence="2">
    <name type="scientific">viral metagenome</name>
    <dbReference type="NCBI Taxonomy" id="1070528"/>
    <lineage>
        <taxon>unclassified sequences</taxon>
        <taxon>metagenomes</taxon>
        <taxon>organismal metagenomes</taxon>
    </lineage>
</organism>